<evidence type="ECO:0000256" key="1">
    <source>
        <dbReference type="SAM" id="MobiDB-lite"/>
    </source>
</evidence>
<name>A0A7M7H4A6_NASVI</name>
<dbReference type="KEGG" id="nvi:100680117"/>
<dbReference type="AlphaFoldDB" id="A0A7M7H4A6"/>
<sequence length="316" mass="36542">MSGTEDFSKEERAQLQQRETSCCLSSVEGRRDEKIEDAPHCVTCYCLPSKMKCSRYRQMYERCAEQQRTPDYNAGDYIRLRCNDEPKPPLLSKSSSSRRDDVEKRLCRRRTTTLDELLRQMKLDETLAEDYTKTEEDEQAVAALCPSPQQEHRRRRRHRPSGTGSYRNRHQVAKLTETSARNSSDGGQRWKNEDIVVPRIEDIAADASVNKPPNDDVDNWQQRRLEDNAALTVEKERSHVASEPEEAGSNLLKEFDGEAHVRELKLVRWDFIERIHEEVRKLYRLQRHLDSCSPRGPIVPHTRSVSTMTGDELGGA</sequence>
<feature type="compositionally biased region" description="Polar residues" evidence="1">
    <location>
        <begin position="176"/>
        <end position="186"/>
    </location>
</feature>
<feature type="region of interest" description="Disordered" evidence="1">
    <location>
        <begin position="296"/>
        <end position="316"/>
    </location>
</feature>
<dbReference type="EnsemblMetazoa" id="XM_008209145">
    <property type="protein sequence ID" value="XP_008207367"/>
    <property type="gene ID" value="LOC100680117"/>
</dbReference>
<evidence type="ECO:0000313" key="3">
    <source>
        <dbReference type="Proteomes" id="UP000002358"/>
    </source>
</evidence>
<protein>
    <submittedName>
        <fullName evidence="2">Uncharacterized protein</fullName>
    </submittedName>
</protein>
<reference evidence="2" key="1">
    <citation type="submission" date="2021-01" db="UniProtKB">
        <authorList>
            <consortium name="EnsemblMetazoa"/>
        </authorList>
    </citation>
    <scope>IDENTIFICATION</scope>
</reference>
<feature type="compositionally biased region" description="Basic and acidic residues" evidence="1">
    <location>
        <begin position="1"/>
        <end position="13"/>
    </location>
</feature>
<feature type="region of interest" description="Disordered" evidence="1">
    <location>
        <begin position="83"/>
        <end position="104"/>
    </location>
</feature>
<dbReference type="Proteomes" id="UP000002358">
    <property type="component" value="Chromosome 5"/>
</dbReference>
<feature type="region of interest" description="Disordered" evidence="1">
    <location>
        <begin position="144"/>
        <end position="192"/>
    </location>
</feature>
<organism evidence="2 3">
    <name type="scientific">Nasonia vitripennis</name>
    <name type="common">Parasitic wasp</name>
    <dbReference type="NCBI Taxonomy" id="7425"/>
    <lineage>
        <taxon>Eukaryota</taxon>
        <taxon>Metazoa</taxon>
        <taxon>Ecdysozoa</taxon>
        <taxon>Arthropoda</taxon>
        <taxon>Hexapoda</taxon>
        <taxon>Insecta</taxon>
        <taxon>Pterygota</taxon>
        <taxon>Neoptera</taxon>
        <taxon>Endopterygota</taxon>
        <taxon>Hymenoptera</taxon>
        <taxon>Apocrita</taxon>
        <taxon>Proctotrupomorpha</taxon>
        <taxon>Chalcidoidea</taxon>
        <taxon>Pteromalidae</taxon>
        <taxon>Pteromalinae</taxon>
        <taxon>Nasonia</taxon>
    </lineage>
</organism>
<gene>
    <name evidence="2" type="primary">100680117</name>
</gene>
<dbReference type="OrthoDB" id="7615648at2759"/>
<feature type="region of interest" description="Disordered" evidence="1">
    <location>
        <begin position="1"/>
        <end position="21"/>
    </location>
</feature>
<accession>A0A7M7H4A6</accession>
<proteinExistence type="predicted"/>
<dbReference type="InParanoid" id="A0A7M7H4A6"/>
<keyword evidence="3" id="KW-1185">Reference proteome</keyword>
<evidence type="ECO:0000313" key="2">
    <source>
        <dbReference type="EnsemblMetazoa" id="XP_008207367"/>
    </source>
</evidence>